<dbReference type="Pfam" id="PF04203">
    <property type="entry name" value="Sortase"/>
    <property type="match status" value="1"/>
</dbReference>
<feature type="active site" description="Proton donor/acceptor" evidence="2">
    <location>
        <position position="168"/>
    </location>
</feature>
<gene>
    <name evidence="4" type="ORF">SAMN05661109_01194</name>
</gene>
<keyword evidence="3" id="KW-1133">Transmembrane helix</keyword>
<dbReference type="Proteomes" id="UP000198929">
    <property type="component" value="Unassembled WGS sequence"/>
</dbReference>
<name>A0A1H9SQ07_9CORY</name>
<feature type="active site" description="Acyl-thioester intermediate" evidence="2">
    <location>
        <position position="230"/>
    </location>
</feature>
<evidence type="ECO:0000313" key="4">
    <source>
        <dbReference type="EMBL" id="SER86493.1"/>
    </source>
</evidence>
<evidence type="ECO:0000256" key="3">
    <source>
        <dbReference type="SAM" id="Phobius"/>
    </source>
</evidence>
<dbReference type="GO" id="GO:0016787">
    <property type="term" value="F:hydrolase activity"/>
    <property type="evidence" value="ECO:0007669"/>
    <property type="project" value="UniProtKB-KW"/>
</dbReference>
<feature type="transmembrane region" description="Helical" evidence="3">
    <location>
        <begin position="24"/>
        <end position="43"/>
    </location>
</feature>
<dbReference type="STRING" id="1121357.SAMN05661109_01194"/>
<dbReference type="AlphaFoldDB" id="A0A1H9SQ07"/>
<dbReference type="CDD" id="cd05827">
    <property type="entry name" value="Sortase_C"/>
    <property type="match status" value="1"/>
</dbReference>
<dbReference type="InterPro" id="IPR005754">
    <property type="entry name" value="Sortase"/>
</dbReference>
<evidence type="ECO:0000313" key="5">
    <source>
        <dbReference type="Proteomes" id="UP000198929"/>
    </source>
</evidence>
<keyword evidence="1" id="KW-0378">Hydrolase</keyword>
<keyword evidence="3" id="KW-0472">Membrane</keyword>
<accession>A0A1H9SQ07</accession>
<dbReference type="EMBL" id="FOGQ01000004">
    <property type="protein sequence ID" value="SER86493.1"/>
    <property type="molecule type" value="Genomic_DNA"/>
</dbReference>
<protein>
    <submittedName>
        <fullName evidence="4">Sortase A</fullName>
    </submittedName>
</protein>
<keyword evidence="3" id="KW-0812">Transmembrane</keyword>
<evidence type="ECO:0000256" key="2">
    <source>
        <dbReference type="PIRSR" id="PIRSR605754-1"/>
    </source>
</evidence>
<dbReference type="InterPro" id="IPR042002">
    <property type="entry name" value="Sortase_C"/>
</dbReference>
<reference evidence="5" key="1">
    <citation type="submission" date="2016-10" db="EMBL/GenBank/DDBJ databases">
        <authorList>
            <person name="Varghese N."/>
            <person name="Submissions S."/>
        </authorList>
    </citation>
    <scope>NUCLEOTIDE SEQUENCE [LARGE SCALE GENOMIC DNA]</scope>
    <source>
        <strain evidence="5">DSM 20524</strain>
    </source>
</reference>
<evidence type="ECO:0000256" key="1">
    <source>
        <dbReference type="ARBA" id="ARBA00022801"/>
    </source>
</evidence>
<dbReference type="Gene3D" id="2.40.260.10">
    <property type="entry name" value="Sortase"/>
    <property type="match status" value="1"/>
</dbReference>
<dbReference type="InterPro" id="IPR023365">
    <property type="entry name" value="Sortase_dom-sf"/>
</dbReference>
<feature type="transmembrane region" description="Helical" evidence="3">
    <location>
        <begin position="265"/>
        <end position="286"/>
    </location>
</feature>
<dbReference type="NCBIfam" id="TIGR01076">
    <property type="entry name" value="sortase_fam"/>
    <property type="match status" value="1"/>
</dbReference>
<dbReference type="RefSeq" id="WP_231910135.1">
    <property type="nucleotide sequence ID" value="NZ_CP047199.1"/>
</dbReference>
<dbReference type="NCBIfam" id="NF033745">
    <property type="entry name" value="class_C_sortase"/>
    <property type="match status" value="1"/>
</dbReference>
<organism evidence="4 5">
    <name type="scientific">Corynebacterium cystitidis DSM 20524</name>
    <dbReference type="NCBI Taxonomy" id="1121357"/>
    <lineage>
        <taxon>Bacteria</taxon>
        <taxon>Bacillati</taxon>
        <taxon>Actinomycetota</taxon>
        <taxon>Actinomycetes</taxon>
        <taxon>Mycobacteriales</taxon>
        <taxon>Corynebacteriaceae</taxon>
        <taxon>Corynebacterium</taxon>
    </lineage>
</organism>
<sequence length="304" mass="33730">MATAIHNASNHGSSTKPASFLRRVLIPAILVLAGIAILLYPVVSSQWNNFMQQKAAEQYTNYNETLNPDTLERELAEAVAYNEDPGTGGPILDPWLARVAKDNHDYQRYLEQLNHQEAMARLVVPAAKVDLPVYHGTESHTLERGVGHLYGTSMPVGGPNTHSVLTAHTGLPHATLFDNLDQVEEGDAIYIDTAGQKMKYEVHDVEVVLPTETDSLNVVPGEDLVTLITCTPYGINTHRILVHAHRVAYDPAEEAFENNGPVIQWWMWVLIAAAIIILALLARWLYRQYLAAKIVNVKEESNDV</sequence>
<dbReference type="SUPFAM" id="SSF63817">
    <property type="entry name" value="Sortase"/>
    <property type="match status" value="1"/>
</dbReference>
<keyword evidence="5" id="KW-1185">Reference proteome</keyword>
<proteinExistence type="predicted"/>